<evidence type="ECO:0000256" key="4">
    <source>
        <dbReference type="SAM" id="MobiDB-lite"/>
    </source>
</evidence>
<organism evidence="5 6">
    <name type="scientific">Bacillus kandeliae</name>
    <dbReference type="NCBI Taxonomy" id="3129297"/>
    <lineage>
        <taxon>Bacteria</taxon>
        <taxon>Bacillati</taxon>
        <taxon>Bacillota</taxon>
        <taxon>Bacilli</taxon>
        <taxon>Bacillales</taxon>
        <taxon>Bacillaceae</taxon>
        <taxon>Bacillus</taxon>
    </lineage>
</organism>
<comment type="subcellular location">
    <subcellularLocation>
        <location evidence="2">Spore coat</location>
    </subcellularLocation>
</comment>
<dbReference type="Pfam" id="PF07875">
    <property type="entry name" value="Coat_F"/>
    <property type="match status" value="1"/>
</dbReference>
<dbReference type="InterPro" id="IPR012347">
    <property type="entry name" value="Ferritin-like"/>
</dbReference>
<evidence type="ECO:0000256" key="1">
    <source>
        <dbReference type="ARBA" id="ARBA00022969"/>
    </source>
</evidence>
<keyword evidence="1" id="KW-0749">Sporulation</keyword>
<dbReference type="RefSeq" id="WP_338751327.1">
    <property type="nucleotide sequence ID" value="NZ_CP147404.1"/>
</dbReference>
<protein>
    <submittedName>
        <fullName evidence="5">Spore coat protein</fullName>
    </submittedName>
</protein>
<keyword evidence="6" id="KW-1185">Reference proteome</keyword>
<gene>
    <name evidence="5" type="ORF">WDJ61_15580</name>
</gene>
<feature type="region of interest" description="Disordered" evidence="4">
    <location>
        <begin position="1"/>
        <end position="24"/>
    </location>
</feature>
<keyword evidence="5" id="KW-0946">Virion</keyword>
<evidence type="ECO:0000256" key="3">
    <source>
        <dbReference type="ARBA" id="ARBA00024344"/>
    </source>
</evidence>
<sequence length="210" mass="23419">MQFQSGQTHQNMQTGAVPPQLNHGGHEVMDVHEVLSGSIGAMNQYTMLRQYVKDQELLGILDRQCQFMQQEYNTTVDCFRSGQDPAVPTQSYKMTQDNDFIYGLTPTQPKKPIQSISEISDENVSGLMLGTVKASAAAKAMAACEVTNPVVRRVLADSVPNCIEMAYELSIYQNKHHYYQVPQYSQQDMQQMAQAFVPAQGNPQGNPTTH</sequence>
<proteinExistence type="inferred from homology"/>
<dbReference type="Gene3D" id="1.20.1260.10">
    <property type="match status" value="1"/>
</dbReference>
<keyword evidence="5" id="KW-0167">Capsid protein</keyword>
<dbReference type="EMBL" id="CP147404">
    <property type="protein sequence ID" value="WXB92632.1"/>
    <property type="molecule type" value="Genomic_DNA"/>
</dbReference>
<dbReference type="PANTHER" id="PTHR39183">
    <property type="entry name" value="SPORE COAT PROTEIN F-LIKE PROTEIN YHCQ"/>
    <property type="match status" value="1"/>
</dbReference>
<dbReference type="InterPro" id="IPR012851">
    <property type="entry name" value="Spore_coat_CotF-like"/>
</dbReference>
<comment type="similarity">
    <text evidence="3">Belongs to the CotF family.</text>
</comment>
<dbReference type="Proteomes" id="UP001387364">
    <property type="component" value="Chromosome"/>
</dbReference>
<reference evidence="5 6" key="1">
    <citation type="submission" date="2024-02" db="EMBL/GenBank/DDBJ databases">
        <title>Seven novel Bacillus-like species.</title>
        <authorList>
            <person name="Liu G."/>
        </authorList>
    </citation>
    <scope>NUCLEOTIDE SEQUENCE [LARGE SCALE GENOMIC DNA]</scope>
    <source>
        <strain evidence="5 6">FJAT-52991</strain>
    </source>
</reference>
<evidence type="ECO:0000256" key="2">
    <source>
        <dbReference type="ARBA" id="ARBA00024325"/>
    </source>
</evidence>
<evidence type="ECO:0000313" key="5">
    <source>
        <dbReference type="EMBL" id="WXB92632.1"/>
    </source>
</evidence>
<feature type="compositionally biased region" description="Polar residues" evidence="4">
    <location>
        <begin position="1"/>
        <end position="14"/>
    </location>
</feature>
<name>A0ABZ2N5Q8_9BACI</name>
<evidence type="ECO:0000313" key="6">
    <source>
        <dbReference type="Proteomes" id="UP001387364"/>
    </source>
</evidence>
<accession>A0ABZ2N5Q8</accession>
<dbReference type="PANTHER" id="PTHR39183:SF1">
    <property type="entry name" value="SPORE COAT PROTEIN F-LIKE PROTEIN YHCQ"/>
    <property type="match status" value="1"/>
</dbReference>